<accession>A0A5B9MIU9</accession>
<dbReference type="AlphaFoldDB" id="A0A5B9MIU9"/>
<gene>
    <name evidence="1" type="ORF">Mal15_36000</name>
</gene>
<keyword evidence="2" id="KW-1185">Reference proteome</keyword>
<dbReference type="Proteomes" id="UP000321353">
    <property type="component" value="Chromosome"/>
</dbReference>
<evidence type="ECO:0000313" key="1">
    <source>
        <dbReference type="EMBL" id="QEF99535.1"/>
    </source>
</evidence>
<protein>
    <submittedName>
        <fullName evidence="1">Uncharacterized protein</fullName>
    </submittedName>
</protein>
<dbReference type="RefSeq" id="WP_147868919.1">
    <property type="nucleotide sequence ID" value="NZ_CP036264.1"/>
</dbReference>
<name>A0A5B9MIU9_9BACT</name>
<organism evidence="1 2">
    <name type="scientific">Stieleria maiorica</name>
    <dbReference type="NCBI Taxonomy" id="2795974"/>
    <lineage>
        <taxon>Bacteria</taxon>
        <taxon>Pseudomonadati</taxon>
        <taxon>Planctomycetota</taxon>
        <taxon>Planctomycetia</taxon>
        <taxon>Pirellulales</taxon>
        <taxon>Pirellulaceae</taxon>
        <taxon>Stieleria</taxon>
    </lineage>
</organism>
<reference evidence="1 2" key="1">
    <citation type="submission" date="2019-02" db="EMBL/GenBank/DDBJ databases">
        <title>Planctomycetal bacteria perform biofilm scaping via a novel small molecule.</title>
        <authorList>
            <person name="Jeske O."/>
            <person name="Boedeker C."/>
            <person name="Wiegand S."/>
            <person name="Breitling P."/>
            <person name="Kallscheuer N."/>
            <person name="Jogler M."/>
            <person name="Rohde M."/>
            <person name="Petersen J."/>
            <person name="Medema M.H."/>
            <person name="Surup F."/>
            <person name="Jogler C."/>
        </authorList>
    </citation>
    <scope>NUCLEOTIDE SEQUENCE [LARGE SCALE GENOMIC DNA]</scope>
    <source>
        <strain evidence="1 2">Mal15</strain>
    </source>
</reference>
<dbReference type="EMBL" id="CP036264">
    <property type="protein sequence ID" value="QEF99535.1"/>
    <property type="molecule type" value="Genomic_DNA"/>
</dbReference>
<proteinExistence type="predicted"/>
<evidence type="ECO:0000313" key="2">
    <source>
        <dbReference type="Proteomes" id="UP000321353"/>
    </source>
</evidence>
<sequence>MSSHPRASRIGEPSWEIANLYPRQGAWSESDYLGLEIVDPRDRSITVLGLDNAGAGFDELSRTFDGQSAASRLLAGFAVNVSTVFDRPEVIQ</sequence>
<dbReference type="KEGG" id="smam:Mal15_36000"/>